<dbReference type="RefSeq" id="WP_020833950.1">
    <property type="nucleotide sequence ID" value="NC_021846.1"/>
</dbReference>
<feature type="transmembrane region" description="Helical" evidence="1">
    <location>
        <begin position="72"/>
        <end position="97"/>
    </location>
</feature>
<keyword evidence="3" id="KW-1185">Reference proteome</keyword>
<dbReference type="EMBL" id="CP005074">
    <property type="protein sequence ID" value="AGR40811.1"/>
    <property type="molecule type" value="Genomic_DNA"/>
</dbReference>
<reference evidence="2 3" key="1">
    <citation type="journal article" date="2013" name="Genome Biol. Evol.">
        <title>Comparison of metabolic capacities and inference of gene content evolution in mosquito-associated Spiroplasma diminutum and S. taiwanense.</title>
        <authorList>
            <person name="Lo W.S."/>
            <person name="Ku C."/>
            <person name="Chen L.L."/>
            <person name="Chang T.H."/>
            <person name="Kuo C.H."/>
        </authorList>
    </citation>
    <scope>NUCLEOTIDE SEQUENCE [LARGE SCALE GENOMIC DNA]</scope>
    <source>
        <strain evidence="2">CT-1</strain>
    </source>
</reference>
<name>S5LW38_9MOLU</name>
<gene>
    <name evidence="2" type="ORF">STAIW_v1c01250</name>
</gene>
<evidence type="ECO:0000313" key="3">
    <source>
        <dbReference type="Proteomes" id="UP000014984"/>
    </source>
</evidence>
<dbReference type="HOGENOM" id="CLU_428193_0_0_14"/>
<feature type="transmembrane region" description="Helical" evidence="1">
    <location>
        <begin position="196"/>
        <end position="220"/>
    </location>
</feature>
<feature type="transmembrane region" description="Helical" evidence="1">
    <location>
        <begin position="169"/>
        <end position="189"/>
    </location>
</feature>
<evidence type="ECO:0000313" key="2">
    <source>
        <dbReference type="EMBL" id="AGR40811.1"/>
    </source>
</evidence>
<dbReference type="PATRIC" id="fig|1276220.3.peg.126"/>
<proteinExistence type="predicted"/>
<protein>
    <submittedName>
        <fullName evidence="2">Uncharacterized protein</fullName>
    </submittedName>
</protein>
<feature type="transmembrane region" description="Helical" evidence="1">
    <location>
        <begin position="621"/>
        <end position="642"/>
    </location>
</feature>
<feature type="transmembrane region" description="Helical" evidence="1">
    <location>
        <begin position="126"/>
        <end position="149"/>
    </location>
</feature>
<dbReference type="KEGG" id="stai:STAIW_v1c01250"/>
<sequence>MNNIEINQNESKINLNAEIKLQKKNGIRILYLINLKRIISNKGIIATSLVFLIIALIFNIICSSFLKRNDTVEIGIIVLSIGFFFELFTFVIFLTIASVDLIKKQMLDGIQHIETRSGIPMWKSFLLRYLVFLTITEGIAFLNLFISVIVNSAFIWKFNLISTITWSKLFFYILFILIWTPIVFLVTTICSISGSVILNIFLGIIIIMSSFFSSMVSSLFSPDEMQNSIYVMKKNLKLDITNSFYNSLKNDQNINEIFNDVGVNEKSLIFNKLNDKFIALNLTNFNLSELSYLSVKSNLNDTNFQSKKTLIKYSLYGGMPNISLNPYIEYLEENTNLAARMENETFLLEGIPIFNILNDIYNTVNANMKSDNNKPPVNKPGYIGGVIIQKNQYESKATLHDLKPIIEWLTEQETTSKYSLLLDWVLKAYNTYADSLSLEGTKYSSSDEESIFPIFFAENFDWKKTFPEEINIENDYNNQLSKVYKRYPELLILNWFTTQSWLNTMTSMASLKKISWSQENNYANEEETYRNYQILANNSILKNNINIFQYFGTLYLNLFGSGFKRDYLLSNSPIMYSGLTSGYKNYLDLAKVDLRKNQNNNPLTPIFNEISLKRKFGSSPWLAYLSYFIFSIILIWLAYLAYKRKSRI</sequence>
<keyword evidence="1" id="KW-1133">Transmembrane helix</keyword>
<dbReference type="Proteomes" id="UP000014984">
    <property type="component" value="Chromosome"/>
</dbReference>
<organism evidence="2 3">
    <name type="scientific">Spiroplasma taiwanense CT-1</name>
    <dbReference type="NCBI Taxonomy" id="1276220"/>
    <lineage>
        <taxon>Bacteria</taxon>
        <taxon>Bacillati</taxon>
        <taxon>Mycoplasmatota</taxon>
        <taxon>Mollicutes</taxon>
        <taxon>Entomoplasmatales</taxon>
        <taxon>Spiroplasmataceae</taxon>
        <taxon>Spiroplasma</taxon>
    </lineage>
</organism>
<dbReference type="AlphaFoldDB" id="S5LW38"/>
<accession>S5LW38</accession>
<keyword evidence="1" id="KW-0812">Transmembrane</keyword>
<keyword evidence="1" id="KW-0472">Membrane</keyword>
<dbReference type="STRING" id="1276220.STAIW_v1c01250"/>
<evidence type="ECO:0000256" key="1">
    <source>
        <dbReference type="SAM" id="Phobius"/>
    </source>
</evidence>
<feature type="transmembrane region" description="Helical" evidence="1">
    <location>
        <begin position="44"/>
        <end position="66"/>
    </location>
</feature>
<dbReference type="OrthoDB" id="387698at2"/>